<dbReference type="Gene3D" id="3.30.70.1120">
    <property type="entry name" value="TT1725-like"/>
    <property type="match status" value="1"/>
</dbReference>
<comment type="caution">
    <text evidence="1">The sequence shown here is derived from an EMBL/GenBank/DDBJ whole genome shotgun (WGS) entry which is preliminary data.</text>
</comment>
<dbReference type="InterPro" id="IPR007546">
    <property type="entry name" value="DUF503"/>
</dbReference>
<name>A0A1V4QI10_UNCW3</name>
<dbReference type="SUPFAM" id="SSF103007">
    <property type="entry name" value="Hypothetical protein TT1725"/>
    <property type="match status" value="1"/>
</dbReference>
<dbReference type="AlphaFoldDB" id="A0A1V4QI10"/>
<dbReference type="InterPro" id="IPR036746">
    <property type="entry name" value="TT1725-like_sf"/>
</dbReference>
<protein>
    <recommendedName>
        <fullName evidence="3">DUF503 domain-containing protein</fullName>
    </recommendedName>
</protein>
<reference evidence="2" key="1">
    <citation type="submission" date="2017-01" db="EMBL/GenBank/DDBJ databases">
        <title>Novel pathways for hydrocarbon cycling and metabolic interdependencies in hydrothermal sediment communities.</title>
        <authorList>
            <person name="Dombrowski N."/>
            <person name="Seitz K."/>
            <person name="Teske A."/>
            <person name="Baker B."/>
        </authorList>
    </citation>
    <scope>NUCLEOTIDE SEQUENCE [LARGE SCALE GENOMIC DNA]</scope>
</reference>
<evidence type="ECO:0008006" key="3">
    <source>
        <dbReference type="Google" id="ProtNLM"/>
    </source>
</evidence>
<proteinExistence type="predicted"/>
<evidence type="ECO:0000313" key="2">
    <source>
        <dbReference type="Proteomes" id="UP000191663"/>
    </source>
</evidence>
<dbReference type="Proteomes" id="UP000191663">
    <property type="component" value="Unassembled WGS sequence"/>
</dbReference>
<sequence>MADNFFIGRCAVDLFIENSHSLKEKRRIVSSVKERLKNHYNVSVCEFGDLSLWQRAQLGIITCANDKVKVDTVLKSVLKYLEKNHFISLLNFELQIIS</sequence>
<dbReference type="Pfam" id="PF04456">
    <property type="entry name" value="DUF503"/>
    <property type="match status" value="1"/>
</dbReference>
<dbReference type="PANTHER" id="PTHR36441:SF1">
    <property type="entry name" value="DUF503 DOMAIN-CONTAINING PROTEIN"/>
    <property type="match status" value="1"/>
</dbReference>
<dbReference type="PANTHER" id="PTHR36441">
    <property type="entry name" value="HYPOTHETICAL CYTOSOLIC PROTEIN"/>
    <property type="match status" value="1"/>
</dbReference>
<gene>
    <name evidence="1" type="ORF">BXT86_00245</name>
</gene>
<accession>A0A1V4QI10</accession>
<organism evidence="1 2">
    <name type="scientific">candidate division WOR-3 bacterium 4484_100</name>
    <dbReference type="NCBI Taxonomy" id="1936077"/>
    <lineage>
        <taxon>Bacteria</taxon>
        <taxon>Bacteria division WOR-3</taxon>
    </lineage>
</organism>
<evidence type="ECO:0000313" key="1">
    <source>
        <dbReference type="EMBL" id="OPX18627.1"/>
    </source>
</evidence>
<dbReference type="EMBL" id="MUKB01000003">
    <property type="protein sequence ID" value="OPX18627.1"/>
    <property type="molecule type" value="Genomic_DNA"/>
</dbReference>